<name>A0A942TNJ3_9BACI</name>
<evidence type="ECO:0000313" key="3">
    <source>
        <dbReference type="Proteomes" id="UP000682713"/>
    </source>
</evidence>
<proteinExistence type="predicted"/>
<keyword evidence="1" id="KW-0732">Signal</keyword>
<dbReference type="RefSeq" id="WP_213109815.1">
    <property type="nucleotide sequence ID" value="NZ_JAGYPJ010000001.1"/>
</dbReference>
<comment type="caution">
    <text evidence="2">The sequence shown here is derived from an EMBL/GenBank/DDBJ whole genome shotgun (WGS) entry which is preliminary data.</text>
</comment>
<feature type="chain" id="PRO_5038658070" description="Lipoprotein" evidence="1">
    <location>
        <begin position="20"/>
        <end position="141"/>
    </location>
</feature>
<evidence type="ECO:0000256" key="1">
    <source>
        <dbReference type="SAM" id="SignalP"/>
    </source>
</evidence>
<gene>
    <name evidence="2" type="ORF">KHA93_05485</name>
</gene>
<feature type="signal peptide" evidence="1">
    <location>
        <begin position="1"/>
        <end position="19"/>
    </location>
</feature>
<accession>A0A942TNJ3</accession>
<dbReference type="AlphaFoldDB" id="A0A942TNJ3"/>
<protein>
    <recommendedName>
        <fullName evidence="4">Lipoprotein</fullName>
    </recommendedName>
</protein>
<evidence type="ECO:0008006" key="4">
    <source>
        <dbReference type="Google" id="ProtNLM"/>
    </source>
</evidence>
<dbReference type="PROSITE" id="PS51257">
    <property type="entry name" value="PROKAR_LIPOPROTEIN"/>
    <property type="match status" value="1"/>
</dbReference>
<organism evidence="2 3">
    <name type="scientific">Lederbergia citrisecunda</name>
    <dbReference type="NCBI Taxonomy" id="2833583"/>
    <lineage>
        <taxon>Bacteria</taxon>
        <taxon>Bacillati</taxon>
        <taxon>Bacillota</taxon>
        <taxon>Bacilli</taxon>
        <taxon>Bacillales</taxon>
        <taxon>Bacillaceae</taxon>
        <taxon>Lederbergia</taxon>
    </lineage>
</organism>
<keyword evidence="3" id="KW-1185">Reference proteome</keyword>
<dbReference type="Proteomes" id="UP000682713">
    <property type="component" value="Unassembled WGS sequence"/>
</dbReference>
<dbReference type="EMBL" id="JAGYPJ010000001">
    <property type="protein sequence ID" value="MBS4199109.1"/>
    <property type="molecule type" value="Genomic_DNA"/>
</dbReference>
<sequence length="141" mass="15912">MIAIKLCIFSLLMFSILLAACNSDGIVVSPSITVGGQEQEIGYIGYVADQSEVDNNEPPSIYQNVEPYTIKPNTIIELNYEEVPKKVVLKQWVNNKLEKEEELPDFSFTSPSEEGMYIYSIGQRWNFRTASSVVIVLNVNR</sequence>
<reference evidence="2 3" key="1">
    <citation type="submission" date="2021-05" db="EMBL/GenBank/DDBJ databases">
        <title>Novel Bacillus species.</title>
        <authorList>
            <person name="Liu G."/>
        </authorList>
    </citation>
    <scope>NUCLEOTIDE SEQUENCE [LARGE SCALE GENOMIC DNA]</scope>
    <source>
        <strain evidence="2 3">FJAT-49732</strain>
    </source>
</reference>
<evidence type="ECO:0000313" key="2">
    <source>
        <dbReference type="EMBL" id="MBS4199109.1"/>
    </source>
</evidence>